<proteinExistence type="predicted"/>
<organism evidence="1 2">
    <name type="scientific">Halomonas dongshanensis</name>
    <dbReference type="NCBI Taxonomy" id="2890835"/>
    <lineage>
        <taxon>Bacteria</taxon>
        <taxon>Pseudomonadati</taxon>
        <taxon>Pseudomonadota</taxon>
        <taxon>Gammaproteobacteria</taxon>
        <taxon>Oceanospirillales</taxon>
        <taxon>Halomonadaceae</taxon>
        <taxon>Halomonas</taxon>
    </lineage>
</organism>
<evidence type="ECO:0000313" key="2">
    <source>
        <dbReference type="Proteomes" id="UP001165542"/>
    </source>
</evidence>
<reference evidence="1" key="1">
    <citation type="submission" date="2021-11" db="EMBL/GenBank/DDBJ databases">
        <title>Halomonas sp., isolated from a coastal aquaculture zone in Dongshan Bay.</title>
        <authorList>
            <person name="Lin W."/>
        </authorList>
    </citation>
    <scope>NUCLEOTIDE SEQUENCE</scope>
    <source>
        <strain evidence="1">Yzlin-01</strain>
    </source>
</reference>
<dbReference type="Proteomes" id="UP001165542">
    <property type="component" value="Unassembled WGS sequence"/>
</dbReference>
<name>A0ABT2EIL0_9GAMM</name>
<accession>A0ABT2EIL0</accession>
<dbReference type="EMBL" id="JAJISC010000011">
    <property type="protein sequence ID" value="MCS2611193.1"/>
    <property type="molecule type" value="Genomic_DNA"/>
</dbReference>
<comment type="caution">
    <text evidence="1">The sequence shown here is derived from an EMBL/GenBank/DDBJ whole genome shotgun (WGS) entry which is preliminary data.</text>
</comment>
<sequence length="136" mass="14836">MGQVALVSFSLMGARYALEARRVLRMDAHASLERRVSAAELLTSATPAASRSLLSYLPARWLTLRDGEGFWQLGVEGGVQFDRWPAEALLPLPPLVIARCQHPGLRGVALDADRPAMWLLDAQQLSPNSSVLTTKS</sequence>
<dbReference type="RefSeq" id="WP_259037691.1">
    <property type="nucleotide sequence ID" value="NZ_JAJISC010000011.1"/>
</dbReference>
<gene>
    <name evidence="1" type="ORF">LLY24_17920</name>
</gene>
<protein>
    <submittedName>
        <fullName evidence="1">Uncharacterized protein</fullName>
    </submittedName>
</protein>
<evidence type="ECO:0000313" key="1">
    <source>
        <dbReference type="EMBL" id="MCS2611193.1"/>
    </source>
</evidence>
<keyword evidence="2" id="KW-1185">Reference proteome</keyword>